<accession>A0A840PZL0</accession>
<dbReference type="InterPro" id="IPR058660">
    <property type="entry name" value="WHD_DnaB"/>
</dbReference>
<reference evidence="5 6" key="1">
    <citation type="submission" date="2020-08" db="EMBL/GenBank/DDBJ databases">
        <title>Genomic Encyclopedia of Type Strains, Phase IV (KMG-IV): sequencing the most valuable type-strain genomes for metagenomic binning, comparative biology and taxonomic classification.</title>
        <authorList>
            <person name="Goeker M."/>
        </authorList>
    </citation>
    <scope>NUCLEOTIDE SEQUENCE [LARGE SCALE GENOMIC DNA]</scope>
    <source>
        <strain evidence="5 6">DSM 10633</strain>
    </source>
</reference>
<evidence type="ECO:0000256" key="1">
    <source>
        <dbReference type="ARBA" id="ARBA00093462"/>
    </source>
</evidence>
<feature type="domain" description="DnaB/C C-terminal" evidence="3">
    <location>
        <begin position="311"/>
        <end position="377"/>
    </location>
</feature>
<dbReference type="Proteomes" id="UP000557217">
    <property type="component" value="Unassembled WGS sequence"/>
</dbReference>
<keyword evidence="2" id="KW-0175">Coiled coil</keyword>
<proteinExistence type="inferred from homology"/>
<organism evidence="5 6">
    <name type="scientific">Ureibacillus thermosphaericus</name>
    <dbReference type="NCBI Taxonomy" id="51173"/>
    <lineage>
        <taxon>Bacteria</taxon>
        <taxon>Bacillati</taxon>
        <taxon>Bacillota</taxon>
        <taxon>Bacilli</taxon>
        <taxon>Bacillales</taxon>
        <taxon>Caryophanaceae</taxon>
        <taxon>Ureibacillus</taxon>
    </lineage>
</organism>
<protein>
    <submittedName>
        <fullName evidence="5">Replication initiation and membrane attachment protein</fullName>
    </submittedName>
</protein>
<evidence type="ECO:0000259" key="4">
    <source>
        <dbReference type="Pfam" id="PF25888"/>
    </source>
</evidence>
<name>A0A840PZL0_URETH</name>
<feature type="domain" description="Replicative helicase loading/DNA remodeling protein DnaB N-terminal winged helix" evidence="4">
    <location>
        <begin position="9"/>
        <end position="255"/>
    </location>
</feature>
<dbReference type="Pfam" id="PF25888">
    <property type="entry name" value="WHD_DnaB"/>
    <property type="match status" value="1"/>
</dbReference>
<keyword evidence="6" id="KW-1185">Reference proteome</keyword>
<comment type="similarity">
    <text evidence="1">Belongs to the DnaB/DnaD family.</text>
</comment>
<dbReference type="AlphaFoldDB" id="A0A840PZL0"/>
<dbReference type="InterPro" id="IPR006343">
    <property type="entry name" value="DnaB/C_C"/>
</dbReference>
<feature type="coiled-coil region" evidence="2">
    <location>
        <begin position="372"/>
        <end position="406"/>
    </location>
</feature>
<sequence>MVHLYKELQPKDHFDIILPHSLSSHERQLLTLFYQPLTGPEPISLYLTLWAEGEDAHRETLNHYYLMNVLDMPIGKVFQARISLEAIGLLRTYRKEEGENRFFIYELVRPLDAETFFQDPLLSMFLFSKIGEQAYRKLRKRFIKRMNMDSFKEVSRTFMDVYKPIHTNVPQEFIEPNLETKNRNYPFYYEQFDFALLQAGLSEQLIPTSVFTIEVKEWIAKIAFLYQFSPLDMQKVVILAIDDEMRISLDRLKKAASDYYKLTISKEVPKLEKTFEMKPQEIQNQPLTKEQELIDYLETTPPVQVLRDINNGKEPVPSSVEIAEDLILKHGMPVGVVNVLLEYVMLTTDMKLPRKYVERIADHWMRKNVRTAKEAMELARTERDQYNKWKQENEEKKSSALNYRKQPYRNIREEKIPEWFYKRNEPRKEEEQSTKQKINFEEERKKILQKLGVVDG</sequence>
<gene>
    <name evidence="5" type="ORF">HNR36_000661</name>
</gene>
<evidence type="ECO:0000313" key="5">
    <source>
        <dbReference type="EMBL" id="MBB5148276.1"/>
    </source>
</evidence>
<evidence type="ECO:0000313" key="6">
    <source>
        <dbReference type="Proteomes" id="UP000557217"/>
    </source>
</evidence>
<dbReference type="RefSeq" id="WP_016837144.1">
    <property type="nucleotide sequence ID" value="NZ_JAAXPW010000006.1"/>
</dbReference>
<dbReference type="EMBL" id="JACHGZ010000004">
    <property type="protein sequence ID" value="MBB5148276.1"/>
    <property type="molecule type" value="Genomic_DNA"/>
</dbReference>
<evidence type="ECO:0000256" key="2">
    <source>
        <dbReference type="SAM" id="Coils"/>
    </source>
</evidence>
<evidence type="ECO:0000259" key="3">
    <source>
        <dbReference type="Pfam" id="PF07261"/>
    </source>
</evidence>
<comment type="caution">
    <text evidence="5">The sequence shown here is derived from an EMBL/GenBank/DDBJ whole genome shotgun (WGS) entry which is preliminary data.</text>
</comment>
<dbReference type="Pfam" id="PF07261">
    <property type="entry name" value="DnaB_2"/>
    <property type="match status" value="1"/>
</dbReference>